<evidence type="ECO:0000256" key="1">
    <source>
        <dbReference type="PROSITE-ProRule" id="PRU00042"/>
    </source>
</evidence>
<sequence>MLDSLPALFPTAASHAAAAALPGRHNDHVPRAFLHLPTVDEDDAREPAGSSFHYQLAPAPASAPHDQDRFYLPKLSTDRRLSEPAHFTHYTYGNYDDPHTPDSPYGASLRPEWKQEDLSPPFYGSPQYAAVRPDDNTYGPSPPGTATSSSSTPATQPAPPPPIPASSSPTQDTDASRKTYSFVALPGNTVRKRPRRRYDEIERLYHCSWPDCNKAYGTLNHLNAHVQMQKHGPKRSPNEFKELRKQWRKAKKELETPSHHAQFGLGYGGLPSSVQLSAPIRRSMSSISLRRDDPYSQPYPTTHQRSYSQNATLSPPSPHPLGVAIPQRHQHESYGNYGVPESQSPQSAYSLASSSDYRSTTSSSTSGMPSSWPPPYSPPYSASYPASAESYHRSPARSSSTGGLPPNSMLLTPLGSSRESEQQQQYGDSSYYDDEKAHHRRSSSREGY</sequence>
<feature type="compositionally biased region" description="Basic and acidic residues" evidence="2">
    <location>
        <begin position="433"/>
        <end position="448"/>
    </location>
</feature>
<dbReference type="InterPro" id="IPR039327">
    <property type="entry name" value="CON7-like"/>
</dbReference>
<feature type="region of interest" description="Disordered" evidence="2">
    <location>
        <begin position="285"/>
        <end position="448"/>
    </location>
</feature>
<feature type="compositionally biased region" description="Low complexity" evidence="2">
    <location>
        <begin position="379"/>
        <end position="389"/>
    </location>
</feature>
<keyword evidence="1" id="KW-0479">Metal-binding</keyword>
<proteinExistence type="predicted"/>
<reference evidence="4" key="1">
    <citation type="submission" date="2014-09" db="EMBL/GenBank/DDBJ databases">
        <title>Genome sequence of the luminous mushroom Mycena chlorophos for searching fungal bioluminescence genes.</title>
        <authorList>
            <person name="Tanaka Y."/>
            <person name="Kasuga D."/>
            <person name="Oba Y."/>
            <person name="Hase S."/>
            <person name="Sato K."/>
            <person name="Oba Y."/>
            <person name="Sakakibara Y."/>
        </authorList>
    </citation>
    <scope>NUCLEOTIDE SEQUENCE</scope>
</reference>
<dbReference type="PANTHER" id="PTHR36167">
    <property type="entry name" value="C2H2 FINGER DOMAIN TRANSCRIPTION FACTOR (EUROFUNG)-RELATED"/>
    <property type="match status" value="1"/>
</dbReference>
<accession>A0ABQ0L5N2</accession>
<dbReference type="Proteomes" id="UP000815677">
    <property type="component" value="Unassembled WGS sequence"/>
</dbReference>
<protein>
    <recommendedName>
        <fullName evidence="3">C2H2-type domain-containing protein</fullName>
    </recommendedName>
</protein>
<feature type="region of interest" description="Disordered" evidence="2">
    <location>
        <begin position="90"/>
        <end position="176"/>
    </location>
</feature>
<evidence type="ECO:0000313" key="5">
    <source>
        <dbReference type="Proteomes" id="UP000815677"/>
    </source>
</evidence>
<evidence type="ECO:0000259" key="3">
    <source>
        <dbReference type="PROSITE" id="PS50157"/>
    </source>
</evidence>
<feature type="compositionally biased region" description="Low complexity" evidence="2">
    <location>
        <begin position="144"/>
        <end position="155"/>
    </location>
</feature>
<feature type="compositionally biased region" description="Low complexity" evidence="2">
    <location>
        <begin position="342"/>
        <end position="370"/>
    </location>
</feature>
<feature type="domain" description="C2H2-type" evidence="3">
    <location>
        <begin position="205"/>
        <end position="236"/>
    </location>
</feature>
<keyword evidence="5" id="KW-1185">Reference proteome</keyword>
<feature type="compositionally biased region" description="Polar residues" evidence="2">
    <location>
        <begin position="298"/>
        <end position="314"/>
    </location>
</feature>
<organism evidence="4 5">
    <name type="scientific">Mycena chlorophos</name>
    <name type="common">Agaric fungus</name>
    <name type="synonym">Agaricus chlorophos</name>
    <dbReference type="NCBI Taxonomy" id="658473"/>
    <lineage>
        <taxon>Eukaryota</taxon>
        <taxon>Fungi</taxon>
        <taxon>Dikarya</taxon>
        <taxon>Basidiomycota</taxon>
        <taxon>Agaricomycotina</taxon>
        <taxon>Agaricomycetes</taxon>
        <taxon>Agaricomycetidae</taxon>
        <taxon>Agaricales</taxon>
        <taxon>Marasmiineae</taxon>
        <taxon>Mycenaceae</taxon>
        <taxon>Mycena</taxon>
    </lineage>
</organism>
<dbReference type="Gene3D" id="3.30.160.60">
    <property type="entry name" value="Classic Zinc Finger"/>
    <property type="match status" value="1"/>
</dbReference>
<evidence type="ECO:0000313" key="4">
    <source>
        <dbReference type="EMBL" id="GAT45714.1"/>
    </source>
</evidence>
<keyword evidence="1" id="KW-0863">Zinc-finger</keyword>
<keyword evidence="1" id="KW-0862">Zinc</keyword>
<name>A0ABQ0L5N2_MYCCL</name>
<dbReference type="PROSITE" id="PS50157">
    <property type="entry name" value="ZINC_FINGER_C2H2_2"/>
    <property type="match status" value="1"/>
</dbReference>
<gene>
    <name evidence="4" type="ORF">MCHLO_03278</name>
</gene>
<dbReference type="PANTHER" id="PTHR36167:SF3">
    <property type="entry name" value="C2H2 FINGER DOMAIN TRANSCRIPTION FACTOR (EUROFUNG)-RELATED"/>
    <property type="match status" value="1"/>
</dbReference>
<dbReference type="InterPro" id="IPR013087">
    <property type="entry name" value="Znf_C2H2_type"/>
</dbReference>
<dbReference type="EMBL" id="DF841693">
    <property type="protein sequence ID" value="GAT45714.1"/>
    <property type="molecule type" value="Genomic_DNA"/>
</dbReference>
<evidence type="ECO:0000256" key="2">
    <source>
        <dbReference type="SAM" id="MobiDB-lite"/>
    </source>
</evidence>
<dbReference type="PROSITE" id="PS00028">
    <property type="entry name" value="ZINC_FINGER_C2H2_1"/>
    <property type="match status" value="1"/>
</dbReference>